<keyword evidence="3" id="KW-1185">Reference proteome</keyword>
<dbReference type="PANTHER" id="PTHR46211:SF1">
    <property type="entry name" value="GLYCEROPHOSPHODIESTER PHOSPHODIESTERASE, CYTOPLASMIC"/>
    <property type="match status" value="1"/>
</dbReference>
<dbReference type="EMBL" id="QRGA01000019">
    <property type="protein sequence ID" value="RDU95592.1"/>
    <property type="molecule type" value="Genomic_DNA"/>
</dbReference>
<dbReference type="AlphaFoldDB" id="A0A3D8JS23"/>
<dbReference type="InterPro" id="IPR017946">
    <property type="entry name" value="PLC-like_Pdiesterase_TIM-brl"/>
</dbReference>
<dbReference type="PROSITE" id="PS51704">
    <property type="entry name" value="GP_PDE"/>
    <property type="match status" value="1"/>
</dbReference>
<gene>
    <name evidence="2" type="ORF">DWV00_28660</name>
</gene>
<name>A0A3D8JS23_9BURK</name>
<dbReference type="PANTHER" id="PTHR46211">
    <property type="entry name" value="GLYCEROPHOSPHORYL DIESTER PHOSPHODIESTERASE"/>
    <property type="match status" value="1"/>
</dbReference>
<organism evidence="2 3">
    <name type="scientific">Trinickia dinghuensis</name>
    <dbReference type="NCBI Taxonomy" id="2291023"/>
    <lineage>
        <taxon>Bacteria</taxon>
        <taxon>Pseudomonadati</taxon>
        <taxon>Pseudomonadota</taxon>
        <taxon>Betaproteobacteria</taxon>
        <taxon>Burkholderiales</taxon>
        <taxon>Burkholderiaceae</taxon>
        <taxon>Trinickia</taxon>
    </lineage>
</organism>
<dbReference type="GO" id="GO:0006629">
    <property type="term" value="P:lipid metabolic process"/>
    <property type="evidence" value="ECO:0007669"/>
    <property type="project" value="InterPro"/>
</dbReference>
<dbReference type="CDD" id="cd08562">
    <property type="entry name" value="GDPD_EcUgpQ_like"/>
    <property type="match status" value="1"/>
</dbReference>
<sequence>MANWPYPRIVAHRGGGALAPENTLGAIDTGAGLGLKMIEFDAKLSADDVVFLLHDDTVDRTSNGHGAAARQPYAELGALDAGSWFDPRFAGERMPTLVQVYERCARHGLAANIEIKPCPGREAATGRLVAREAAHLWASAGVPPLLSSFSFDALEAARDAQPDLPRGLLFGAVPNDWRAQTDALACVSLHADHRKLDARLVGEIKAAGLFILAYTVNDPERARTLAQWGVDSICTDRIDLIGAGFLA</sequence>
<accession>A0A3D8JS23</accession>
<reference evidence="2 3" key="1">
    <citation type="submission" date="2018-08" db="EMBL/GenBank/DDBJ databases">
        <title>Paraburkholderia sp. DHOM06 isolated from forest soil.</title>
        <authorList>
            <person name="Gao Z.-H."/>
            <person name="Qiu L.-H."/>
        </authorList>
    </citation>
    <scope>NUCLEOTIDE SEQUENCE [LARGE SCALE GENOMIC DNA]</scope>
    <source>
        <strain evidence="2 3">DHOM06</strain>
    </source>
</reference>
<evidence type="ECO:0000313" key="3">
    <source>
        <dbReference type="Proteomes" id="UP000256838"/>
    </source>
</evidence>
<evidence type="ECO:0000259" key="1">
    <source>
        <dbReference type="PROSITE" id="PS51704"/>
    </source>
</evidence>
<dbReference type="SUPFAM" id="SSF51695">
    <property type="entry name" value="PLC-like phosphodiesterases"/>
    <property type="match status" value="1"/>
</dbReference>
<dbReference type="Proteomes" id="UP000256838">
    <property type="component" value="Unassembled WGS sequence"/>
</dbReference>
<dbReference type="Pfam" id="PF03009">
    <property type="entry name" value="GDPD"/>
    <property type="match status" value="1"/>
</dbReference>
<dbReference type="OrthoDB" id="9795622at2"/>
<proteinExistence type="predicted"/>
<dbReference type="RefSeq" id="WP_115537041.1">
    <property type="nucleotide sequence ID" value="NZ_QRGA01000019.1"/>
</dbReference>
<comment type="caution">
    <text evidence="2">The sequence shown here is derived from an EMBL/GenBank/DDBJ whole genome shotgun (WGS) entry which is preliminary data.</text>
</comment>
<protein>
    <submittedName>
        <fullName evidence="2">Glycerophosphodiester phosphodiesterase</fullName>
        <ecNumber evidence="2">3.1.4.46</ecNumber>
    </submittedName>
</protein>
<dbReference type="InterPro" id="IPR030395">
    <property type="entry name" value="GP_PDE_dom"/>
</dbReference>
<dbReference type="Gene3D" id="3.20.20.190">
    <property type="entry name" value="Phosphatidylinositol (PI) phosphodiesterase"/>
    <property type="match status" value="1"/>
</dbReference>
<dbReference type="EC" id="3.1.4.46" evidence="2"/>
<keyword evidence="2" id="KW-0378">Hydrolase</keyword>
<feature type="domain" description="GP-PDE" evidence="1">
    <location>
        <begin position="7"/>
        <end position="245"/>
    </location>
</feature>
<evidence type="ECO:0000313" key="2">
    <source>
        <dbReference type="EMBL" id="RDU95592.1"/>
    </source>
</evidence>
<dbReference type="NCBIfam" id="NF006989">
    <property type="entry name" value="PRK09454.1"/>
    <property type="match status" value="1"/>
</dbReference>
<dbReference type="GO" id="GO:0008889">
    <property type="term" value="F:glycerophosphodiester phosphodiesterase activity"/>
    <property type="evidence" value="ECO:0007669"/>
    <property type="project" value="UniProtKB-EC"/>
</dbReference>